<dbReference type="Gene3D" id="1.10.357.10">
    <property type="entry name" value="Tetracycline Repressor, domain 2"/>
    <property type="match status" value="1"/>
</dbReference>
<keyword evidence="2 3" id="KW-0238">DNA-binding</keyword>
<dbReference type="GO" id="GO:0003677">
    <property type="term" value="F:DNA binding"/>
    <property type="evidence" value="ECO:0007669"/>
    <property type="project" value="UniProtKB-UniRule"/>
</dbReference>
<feature type="domain" description="HTH tetR-type" evidence="4">
    <location>
        <begin position="14"/>
        <end position="74"/>
    </location>
</feature>
<name>A0A1I2DIV5_9BACI</name>
<feature type="DNA-binding region" description="H-T-H motif" evidence="3">
    <location>
        <begin position="37"/>
        <end position="56"/>
    </location>
</feature>
<accession>A0A1I2DIV5</accession>
<dbReference type="InterPro" id="IPR009057">
    <property type="entry name" value="Homeodomain-like_sf"/>
</dbReference>
<organism evidence="5 6">
    <name type="scientific">Alteribacillus iranensis</name>
    <dbReference type="NCBI Taxonomy" id="930128"/>
    <lineage>
        <taxon>Bacteria</taxon>
        <taxon>Bacillati</taxon>
        <taxon>Bacillota</taxon>
        <taxon>Bacilli</taxon>
        <taxon>Bacillales</taxon>
        <taxon>Bacillaceae</taxon>
        <taxon>Alteribacillus</taxon>
    </lineage>
</organism>
<gene>
    <name evidence="5" type="ORF">SAMN05192532_10498</name>
</gene>
<dbReference type="Pfam" id="PF00440">
    <property type="entry name" value="TetR_N"/>
    <property type="match status" value="1"/>
</dbReference>
<dbReference type="AlphaFoldDB" id="A0A1I2DIV5"/>
<evidence type="ECO:0000256" key="2">
    <source>
        <dbReference type="ARBA" id="ARBA00023125"/>
    </source>
</evidence>
<dbReference type="STRING" id="930128.SAMN05192532_10498"/>
<protein>
    <submittedName>
        <fullName evidence="5">Regulatory protein, tetR family</fullName>
    </submittedName>
</protein>
<dbReference type="EMBL" id="FONT01000004">
    <property type="protein sequence ID" value="SFE80359.1"/>
    <property type="molecule type" value="Genomic_DNA"/>
</dbReference>
<dbReference type="SUPFAM" id="SSF46689">
    <property type="entry name" value="Homeodomain-like"/>
    <property type="match status" value="1"/>
</dbReference>
<dbReference type="PANTHER" id="PTHR43479">
    <property type="entry name" value="ACREF/ENVCD OPERON REPRESSOR-RELATED"/>
    <property type="match status" value="1"/>
</dbReference>
<evidence type="ECO:0000256" key="3">
    <source>
        <dbReference type="PROSITE-ProRule" id="PRU00335"/>
    </source>
</evidence>
<dbReference type="InterPro" id="IPR050624">
    <property type="entry name" value="HTH-type_Tx_Regulator"/>
</dbReference>
<proteinExistence type="predicted"/>
<dbReference type="RefSeq" id="WP_245757871.1">
    <property type="nucleotide sequence ID" value="NZ_FONT01000004.1"/>
</dbReference>
<sequence length="224" mass="26794">MSEAALTNKEKQKLRMWQYFVDATIDIIEEKGIDSITIREIADKAGYNSATIYNYFKELSHLIFFASLKYLNKYLEELPSYMEKGKNPLDKYIMSWECFCKHSFKNPQVYYAIFLADLGDDPEEFLENYYSIYQLNIFKDMTEDIKTFLTEYYLSKRSRMELDNSVNERFLKKEDLQDINEKTILIWQGMVITLLNNRREYTPKEAADKTVKHIKEIVNSYRLK</sequence>
<evidence type="ECO:0000256" key="1">
    <source>
        <dbReference type="ARBA" id="ARBA00022491"/>
    </source>
</evidence>
<dbReference type="InterPro" id="IPR001647">
    <property type="entry name" value="HTH_TetR"/>
</dbReference>
<reference evidence="5 6" key="1">
    <citation type="submission" date="2016-10" db="EMBL/GenBank/DDBJ databases">
        <authorList>
            <person name="de Groot N.N."/>
        </authorList>
    </citation>
    <scope>NUCLEOTIDE SEQUENCE [LARGE SCALE GENOMIC DNA]</scope>
    <source>
        <strain evidence="5 6">DSM 23995</strain>
    </source>
</reference>
<evidence type="ECO:0000313" key="6">
    <source>
        <dbReference type="Proteomes" id="UP000199516"/>
    </source>
</evidence>
<dbReference type="PROSITE" id="PS50977">
    <property type="entry name" value="HTH_TETR_2"/>
    <property type="match status" value="1"/>
</dbReference>
<dbReference type="Proteomes" id="UP000199516">
    <property type="component" value="Unassembled WGS sequence"/>
</dbReference>
<evidence type="ECO:0000259" key="4">
    <source>
        <dbReference type="PROSITE" id="PS50977"/>
    </source>
</evidence>
<evidence type="ECO:0000313" key="5">
    <source>
        <dbReference type="EMBL" id="SFE80359.1"/>
    </source>
</evidence>
<keyword evidence="6" id="KW-1185">Reference proteome</keyword>
<dbReference type="PANTHER" id="PTHR43479:SF11">
    <property type="entry name" value="ACREF_ENVCD OPERON REPRESSOR-RELATED"/>
    <property type="match status" value="1"/>
</dbReference>
<keyword evidence="1" id="KW-0678">Repressor</keyword>